<evidence type="ECO:0000313" key="1">
    <source>
        <dbReference type="EMBL" id="CEM37328.1"/>
    </source>
</evidence>
<dbReference type="AlphaFoldDB" id="A0A0G4H187"/>
<dbReference type="EMBL" id="CDMZ01001768">
    <property type="protein sequence ID" value="CEM37328.1"/>
    <property type="molecule type" value="Genomic_DNA"/>
</dbReference>
<gene>
    <name evidence="1" type="ORF">Cvel_24266</name>
</gene>
<proteinExistence type="predicted"/>
<organism evidence="1">
    <name type="scientific">Chromera velia CCMP2878</name>
    <dbReference type="NCBI Taxonomy" id="1169474"/>
    <lineage>
        <taxon>Eukaryota</taxon>
        <taxon>Sar</taxon>
        <taxon>Alveolata</taxon>
        <taxon>Colpodellida</taxon>
        <taxon>Chromeraceae</taxon>
        <taxon>Chromera</taxon>
    </lineage>
</organism>
<dbReference type="VEuPathDB" id="CryptoDB:Cvel_24266"/>
<protein>
    <submittedName>
        <fullName evidence="1">Uncharacterized protein</fullName>
    </submittedName>
</protein>
<name>A0A0G4H187_9ALVE</name>
<accession>A0A0G4H187</accession>
<sequence length="73" mass="7860">CGVVVVGGPLDLEIVVKMGDLWREVTNNFSYTKMCAWLECGTEEHAHAWVGVLHAQIRASGYAGELPAVGAVF</sequence>
<reference evidence="1" key="1">
    <citation type="submission" date="2014-11" db="EMBL/GenBank/DDBJ databases">
        <authorList>
            <person name="Otto D Thomas"/>
            <person name="Naeem Raeece"/>
        </authorList>
    </citation>
    <scope>NUCLEOTIDE SEQUENCE</scope>
</reference>
<feature type="non-terminal residue" evidence="1">
    <location>
        <position position="1"/>
    </location>
</feature>